<keyword evidence="12" id="KW-0966">Cell projection</keyword>
<evidence type="ECO:0000256" key="3">
    <source>
        <dbReference type="ARBA" id="ARBA00008281"/>
    </source>
</evidence>
<name>A0A2W5H6D8_9BACT</name>
<sequence length="197" mass="21263">MASKDLEPSEGGDNVTPIDDGEKGGKKKLLIILVPLILLIGGGAAAYFTGMLDKVLGKDATKTEEGTEGEASKEGEHGEKAEEGGEEAAEGEGGATGPAFLKIPDMVINLNSDTGEQRYLRLSIQLELKNAADQAAVEKVLPRVVDQFQTYLRELRLQDLRGSKGIYRLQMELLSRVNQAAAPIEVKDVLFQEILIQ</sequence>
<evidence type="ECO:0000256" key="6">
    <source>
        <dbReference type="ARBA" id="ARBA00022692"/>
    </source>
</evidence>
<evidence type="ECO:0000256" key="5">
    <source>
        <dbReference type="ARBA" id="ARBA00022500"/>
    </source>
</evidence>
<dbReference type="PANTHER" id="PTHR35091:SF2">
    <property type="entry name" value="FLAGELLAR PROTEIN FLIL"/>
    <property type="match status" value="1"/>
</dbReference>
<reference evidence="12 13" key="1">
    <citation type="submission" date="2017-08" db="EMBL/GenBank/DDBJ databases">
        <title>Infants hospitalized years apart are colonized by the same room-sourced microbial strains.</title>
        <authorList>
            <person name="Brooks B."/>
            <person name="Olm M.R."/>
            <person name="Firek B.A."/>
            <person name="Baker R."/>
            <person name="Thomas B.C."/>
            <person name="Morowitz M.J."/>
            <person name="Banfield J.F."/>
        </authorList>
    </citation>
    <scope>NUCLEOTIDE SEQUENCE [LARGE SCALE GENOMIC DNA]</scope>
    <source>
        <strain evidence="12">S2_006_000_R2_64</strain>
    </source>
</reference>
<protein>
    <recommendedName>
        <fullName evidence="10">Flagellar protein FliL</fullName>
    </recommendedName>
</protein>
<keyword evidence="8 10" id="KW-1133">Transmembrane helix</keyword>
<keyword evidence="9 10" id="KW-0472">Membrane</keyword>
<feature type="transmembrane region" description="Helical" evidence="10">
    <location>
        <begin position="29"/>
        <end position="48"/>
    </location>
</feature>
<gene>
    <name evidence="12" type="ORF">DI586_10950</name>
</gene>
<comment type="similarity">
    <text evidence="3 10">Belongs to the FliL family.</text>
</comment>
<dbReference type="Proteomes" id="UP000249739">
    <property type="component" value="Unassembled WGS sequence"/>
</dbReference>
<evidence type="ECO:0000313" key="12">
    <source>
        <dbReference type="EMBL" id="PZP53526.1"/>
    </source>
</evidence>
<dbReference type="AlphaFoldDB" id="A0A2W5H6D8"/>
<dbReference type="PANTHER" id="PTHR35091">
    <property type="entry name" value="FLAGELLAR PROTEIN FLIL"/>
    <property type="match status" value="1"/>
</dbReference>
<evidence type="ECO:0000256" key="1">
    <source>
        <dbReference type="ARBA" id="ARBA00002254"/>
    </source>
</evidence>
<organism evidence="12 13">
    <name type="scientific">Micavibrio aeruginosavorus</name>
    <dbReference type="NCBI Taxonomy" id="349221"/>
    <lineage>
        <taxon>Bacteria</taxon>
        <taxon>Pseudomonadati</taxon>
        <taxon>Bdellovibrionota</taxon>
        <taxon>Bdellovibrionia</taxon>
        <taxon>Bdellovibrionales</taxon>
        <taxon>Pseudobdellovibrionaceae</taxon>
        <taxon>Micavibrio</taxon>
    </lineage>
</organism>
<keyword evidence="4 10" id="KW-1003">Cell membrane</keyword>
<evidence type="ECO:0000313" key="13">
    <source>
        <dbReference type="Proteomes" id="UP000249739"/>
    </source>
</evidence>
<dbReference type="EMBL" id="QFOT01000177">
    <property type="protein sequence ID" value="PZP53526.1"/>
    <property type="molecule type" value="Genomic_DNA"/>
</dbReference>
<evidence type="ECO:0000256" key="7">
    <source>
        <dbReference type="ARBA" id="ARBA00022779"/>
    </source>
</evidence>
<evidence type="ECO:0000256" key="8">
    <source>
        <dbReference type="ARBA" id="ARBA00022989"/>
    </source>
</evidence>
<dbReference type="GO" id="GO:0005886">
    <property type="term" value="C:plasma membrane"/>
    <property type="evidence" value="ECO:0007669"/>
    <property type="project" value="UniProtKB-SubCell"/>
</dbReference>
<evidence type="ECO:0000256" key="9">
    <source>
        <dbReference type="ARBA" id="ARBA00023136"/>
    </source>
</evidence>
<keyword evidence="6 10" id="KW-0812">Transmembrane</keyword>
<keyword evidence="12" id="KW-0282">Flagellum</keyword>
<comment type="caution">
    <text evidence="12">The sequence shown here is derived from an EMBL/GenBank/DDBJ whole genome shotgun (WGS) entry which is preliminary data.</text>
</comment>
<dbReference type="Pfam" id="PF03748">
    <property type="entry name" value="FliL"/>
    <property type="match status" value="1"/>
</dbReference>
<keyword evidence="12" id="KW-0969">Cilium</keyword>
<dbReference type="GO" id="GO:0071978">
    <property type="term" value="P:bacterial-type flagellum-dependent swarming motility"/>
    <property type="evidence" value="ECO:0007669"/>
    <property type="project" value="TreeGrafter"/>
</dbReference>
<evidence type="ECO:0000256" key="10">
    <source>
        <dbReference type="RuleBase" id="RU364125"/>
    </source>
</evidence>
<proteinExistence type="inferred from homology"/>
<keyword evidence="5 10" id="KW-0145">Chemotaxis</keyword>
<feature type="compositionally biased region" description="Basic and acidic residues" evidence="11">
    <location>
        <begin position="62"/>
        <end position="83"/>
    </location>
</feature>
<feature type="region of interest" description="Disordered" evidence="11">
    <location>
        <begin position="1"/>
        <end position="20"/>
    </location>
</feature>
<dbReference type="GO" id="GO:0006935">
    <property type="term" value="P:chemotaxis"/>
    <property type="evidence" value="ECO:0007669"/>
    <property type="project" value="UniProtKB-KW"/>
</dbReference>
<comment type="function">
    <text evidence="1 10">Controls the rotational direction of flagella during chemotaxis.</text>
</comment>
<keyword evidence="7 10" id="KW-0283">Flagellar rotation</keyword>
<dbReference type="InterPro" id="IPR005503">
    <property type="entry name" value="FliL"/>
</dbReference>
<feature type="region of interest" description="Disordered" evidence="11">
    <location>
        <begin position="62"/>
        <end position="98"/>
    </location>
</feature>
<comment type="subcellular location">
    <subcellularLocation>
        <location evidence="2">Cell membrane</location>
        <topology evidence="2">Single-pass membrane protein</topology>
    </subcellularLocation>
</comment>
<accession>A0A2W5H6D8</accession>
<evidence type="ECO:0000256" key="4">
    <source>
        <dbReference type="ARBA" id="ARBA00022475"/>
    </source>
</evidence>
<evidence type="ECO:0000256" key="2">
    <source>
        <dbReference type="ARBA" id="ARBA00004162"/>
    </source>
</evidence>
<dbReference type="GO" id="GO:0009425">
    <property type="term" value="C:bacterial-type flagellum basal body"/>
    <property type="evidence" value="ECO:0007669"/>
    <property type="project" value="InterPro"/>
</dbReference>
<evidence type="ECO:0000256" key="11">
    <source>
        <dbReference type="SAM" id="MobiDB-lite"/>
    </source>
</evidence>